<dbReference type="PROSITE" id="PS00061">
    <property type="entry name" value="ADH_SHORT"/>
    <property type="match status" value="1"/>
</dbReference>
<evidence type="ECO:0000256" key="1">
    <source>
        <dbReference type="ARBA" id="ARBA00006484"/>
    </source>
</evidence>
<evidence type="ECO:0000313" key="4">
    <source>
        <dbReference type="Proteomes" id="UP001500449"/>
    </source>
</evidence>
<dbReference type="InterPro" id="IPR020904">
    <property type="entry name" value="Sc_DH/Rdtase_CS"/>
</dbReference>
<comment type="similarity">
    <text evidence="1">Belongs to the short-chain dehydrogenases/reductases (SDR) family.</text>
</comment>
<proteinExistence type="inferred from homology"/>
<sequence>MTFSGRVAVVTGGGNGMGRACAQRLAGEGVAVVVVDVIEEAAKAAVEEIHRSGGVAEQVVGDVGDEAVIARAIDVAESGFGGPDIIIAAAGIPAPGYRSGGPPVTRPASGLERFLRTTPPDWDEVLGVNLRGVMLVVQRGVASMLEHERRGSVVVITSVSAASPITSGSVAYTASKAGAQAVVKHVSQLVADRGIRVNAVGPGLIDTNMSRGYAAPTTGPSALAHIPAGRPGTADDIADAVLFLAGEQSQFITGEVLYVDGGQFTG</sequence>
<evidence type="ECO:0000256" key="2">
    <source>
        <dbReference type="ARBA" id="ARBA00023002"/>
    </source>
</evidence>
<dbReference type="Gene3D" id="3.40.50.720">
    <property type="entry name" value="NAD(P)-binding Rossmann-like Domain"/>
    <property type="match status" value="1"/>
</dbReference>
<organism evidence="3 4">
    <name type="scientific">Pseudonocardia ailaonensis</name>
    <dbReference type="NCBI Taxonomy" id="367279"/>
    <lineage>
        <taxon>Bacteria</taxon>
        <taxon>Bacillati</taxon>
        <taxon>Actinomycetota</taxon>
        <taxon>Actinomycetes</taxon>
        <taxon>Pseudonocardiales</taxon>
        <taxon>Pseudonocardiaceae</taxon>
        <taxon>Pseudonocardia</taxon>
    </lineage>
</organism>
<dbReference type="SUPFAM" id="SSF51735">
    <property type="entry name" value="NAD(P)-binding Rossmann-fold domains"/>
    <property type="match status" value="1"/>
</dbReference>
<keyword evidence="4" id="KW-1185">Reference proteome</keyword>
<dbReference type="PANTHER" id="PTHR42760:SF133">
    <property type="entry name" value="3-OXOACYL-[ACYL-CARRIER-PROTEIN] REDUCTASE"/>
    <property type="match status" value="1"/>
</dbReference>
<reference evidence="3 4" key="1">
    <citation type="journal article" date="2019" name="Int. J. Syst. Evol. Microbiol.">
        <title>The Global Catalogue of Microorganisms (GCM) 10K type strain sequencing project: providing services to taxonomists for standard genome sequencing and annotation.</title>
        <authorList>
            <consortium name="The Broad Institute Genomics Platform"/>
            <consortium name="The Broad Institute Genome Sequencing Center for Infectious Disease"/>
            <person name="Wu L."/>
            <person name="Ma J."/>
        </authorList>
    </citation>
    <scope>NUCLEOTIDE SEQUENCE [LARGE SCALE GENOMIC DNA]</scope>
    <source>
        <strain evidence="3 4">JCM 16009</strain>
    </source>
</reference>
<comment type="caution">
    <text evidence="3">The sequence shown here is derived from an EMBL/GenBank/DDBJ whole genome shotgun (WGS) entry which is preliminary data.</text>
</comment>
<evidence type="ECO:0000313" key="3">
    <source>
        <dbReference type="EMBL" id="GAA1858851.1"/>
    </source>
</evidence>
<dbReference type="PRINTS" id="PR00081">
    <property type="entry name" value="GDHRDH"/>
</dbReference>
<protein>
    <submittedName>
        <fullName evidence="3">SDR family oxidoreductase</fullName>
    </submittedName>
</protein>
<dbReference type="InterPro" id="IPR036291">
    <property type="entry name" value="NAD(P)-bd_dom_sf"/>
</dbReference>
<dbReference type="Proteomes" id="UP001500449">
    <property type="component" value="Unassembled WGS sequence"/>
</dbReference>
<name>A0ABN2NAN8_9PSEU</name>
<dbReference type="RefSeq" id="WP_344420095.1">
    <property type="nucleotide sequence ID" value="NZ_BAAAQK010000017.1"/>
</dbReference>
<gene>
    <name evidence="3" type="ORF">GCM10009836_43860</name>
</gene>
<dbReference type="Pfam" id="PF13561">
    <property type="entry name" value="adh_short_C2"/>
    <property type="match status" value="1"/>
</dbReference>
<accession>A0ABN2NAN8</accession>
<dbReference type="PANTHER" id="PTHR42760">
    <property type="entry name" value="SHORT-CHAIN DEHYDROGENASES/REDUCTASES FAMILY MEMBER"/>
    <property type="match status" value="1"/>
</dbReference>
<dbReference type="InterPro" id="IPR002347">
    <property type="entry name" value="SDR_fam"/>
</dbReference>
<dbReference type="EMBL" id="BAAAQK010000017">
    <property type="protein sequence ID" value="GAA1858851.1"/>
    <property type="molecule type" value="Genomic_DNA"/>
</dbReference>
<keyword evidence="2" id="KW-0560">Oxidoreductase</keyword>